<dbReference type="PANTHER" id="PTHR11548">
    <property type="entry name" value="THYMIDYLATE SYNTHASE 1"/>
    <property type="match status" value="1"/>
</dbReference>
<organism evidence="5">
    <name type="scientific">Glycine max</name>
    <name type="common">Soybean</name>
    <name type="synonym">Glycine hispida</name>
    <dbReference type="NCBI Taxonomy" id="3847"/>
    <lineage>
        <taxon>Eukaryota</taxon>
        <taxon>Viridiplantae</taxon>
        <taxon>Streptophyta</taxon>
        <taxon>Embryophyta</taxon>
        <taxon>Tracheophyta</taxon>
        <taxon>Spermatophyta</taxon>
        <taxon>Magnoliopsida</taxon>
        <taxon>eudicotyledons</taxon>
        <taxon>Gunneridae</taxon>
        <taxon>Pentapetalae</taxon>
        <taxon>rosids</taxon>
        <taxon>fabids</taxon>
        <taxon>Fabales</taxon>
        <taxon>Fabaceae</taxon>
        <taxon>Papilionoideae</taxon>
        <taxon>50 kb inversion clade</taxon>
        <taxon>NPAAA clade</taxon>
        <taxon>indigoferoid/millettioid clade</taxon>
        <taxon>Phaseoleae</taxon>
        <taxon>Glycine</taxon>
        <taxon>Glycine subgen. Soja</taxon>
    </lineage>
</organism>
<dbReference type="InterPro" id="IPR023451">
    <property type="entry name" value="Thymidate_synth/dCMP_Mease_dom"/>
</dbReference>
<dbReference type="InterPro" id="IPR036926">
    <property type="entry name" value="Thymidate_synth/dCMP_Mease_sf"/>
</dbReference>
<dbReference type="AlphaFoldDB" id="C6T8H1"/>
<sequence>MISERHEEYLYLKLVQDIIAEGTTKGDRTGTGTLSKFGCQMRFNLRGNFPLLTTKKVFWRGVVEELLWFISGSTNAKVLQEKGIHIWDGNASREYLDGVGLTEREEGDLGPVYGFQWRHFGARYTDMHHDYSGQGLINF</sequence>
<dbReference type="SUPFAM" id="SSF55831">
    <property type="entry name" value="Thymidylate synthase/dCMP hydroxymethylase"/>
    <property type="match status" value="1"/>
</dbReference>
<keyword evidence="2" id="KW-0489">Methyltransferase</keyword>
<dbReference type="Pfam" id="PF00303">
    <property type="entry name" value="Thymidylat_synt"/>
    <property type="match status" value="1"/>
</dbReference>
<reference evidence="5" key="1">
    <citation type="submission" date="2009-08" db="EMBL/GenBank/DDBJ databases">
        <authorList>
            <person name="Cheung F."/>
            <person name="Xiao Y."/>
            <person name="Chan A."/>
            <person name="Moskal W."/>
            <person name="Town C.D."/>
        </authorList>
    </citation>
    <scope>NUCLEOTIDE SEQUENCE</scope>
</reference>
<dbReference type="InterPro" id="IPR000398">
    <property type="entry name" value="Thymidylate_synthase"/>
</dbReference>
<dbReference type="ExpressionAtlas" id="C6T8H1">
    <property type="expression patterns" value="baseline and differential"/>
</dbReference>
<evidence type="ECO:0000256" key="2">
    <source>
        <dbReference type="ARBA" id="ARBA00022603"/>
    </source>
</evidence>
<evidence type="ECO:0000313" key="5">
    <source>
        <dbReference type="EMBL" id="ACU18123.1"/>
    </source>
</evidence>
<dbReference type="GO" id="GO:0032259">
    <property type="term" value="P:methylation"/>
    <property type="evidence" value="ECO:0007669"/>
    <property type="project" value="UniProtKB-KW"/>
</dbReference>
<dbReference type="FunFam" id="3.30.572.10:FF:000019">
    <property type="entry name" value="Bifunctional dihydrofolate reductase-thymidylate synthase 2"/>
    <property type="match status" value="1"/>
</dbReference>
<proteinExistence type="evidence at transcript level"/>
<name>C6T8H1_SOYBN</name>
<evidence type="ECO:0000256" key="3">
    <source>
        <dbReference type="ARBA" id="ARBA00022679"/>
    </source>
</evidence>
<accession>C6T8H1</accession>
<dbReference type="EMBL" id="BT093771">
    <property type="protein sequence ID" value="ACU18123.1"/>
    <property type="molecule type" value="mRNA"/>
</dbReference>
<keyword evidence="3" id="KW-0808">Transferase</keyword>
<evidence type="ECO:0000259" key="4">
    <source>
        <dbReference type="Pfam" id="PF00303"/>
    </source>
</evidence>
<feature type="domain" description="Thymidylate synthase/dCMP hydroxymethylase" evidence="4">
    <location>
        <begin position="11"/>
        <end position="123"/>
    </location>
</feature>
<dbReference type="EC" id="2.1.1.45" evidence="1"/>
<protein>
    <recommendedName>
        <fullName evidence="1">thymidylate synthase</fullName>
        <ecNumber evidence="1">2.1.1.45</ecNumber>
    </recommendedName>
</protein>
<dbReference type="InterPro" id="IPR045097">
    <property type="entry name" value="Thymidate_synth/dCMP_Mease"/>
</dbReference>
<dbReference type="GO" id="GO:0004799">
    <property type="term" value="F:thymidylate synthase activity"/>
    <property type="evidence" value="ECO:0007669"/>
    <property type="project" value="UniProtKB-EC"/>
</dbReference>
<evidence type="ECO:0000256" key="1">
    <source>
        <dbReference type="ARBA" id="ARBA00011947"/>
    </source>
</evidence>
<dbReference type="NCBIfam" id="TIGR03284">
    <property type="entry name" value="thym_sym"/>
    <property type="match status" value="1"/>
</dbReference>
<dbReference type="Gene3D" id="3.30.572.10">
    <property type="entry name" value="Thymidylate synthase/dCMP hydroxymethylase domain"/>
    <property type="match status" value="1"/>
</dbReference>
<dbReference type="GO" id="GO:0006231">
    <property type="term" value="P:dTMP biosynthetic process"/>
    <property type="evidence" value="ECO:0007669"/>
    <property type="project" value="InterPro"/>
</dbReference>
<dbReference type="CDD" id="cd00351">
    <property type="entry name" value="TS_Pyrimidine_HMase"/>
    <property type="match status" value="1"/>
</dbReference>
<dbReference type="PANTHER" id="PTHR11548:SF2">
    <property type="entry name" value="THYMIDYLATE SYNTHASE"/>
    <property type="match status" value="1"/>
</dbReference>